<feature type="binding site" evidence="7">
    <location>
        <position position="205"/>
    </location>
    <ligand>
        <name>Mg(2+)</name>
        <dbReference type="ChEBI" id="CHEBI:18420"/>
    </ligand>
</feature>
<dbReference type="NCBIfam" id="NF001913">
    <property type="entry name" value="PRK00696.1"/>
    <property type="match status" value="1"/>
</dbReference>
<dbReference type="Pfam" id="PF08442">
    <property type="entry name" value="ATP-grasp_2"/>
    <property type="match status" value="1"/>
</dbReference>
<dbReference type="FunFam" id="3.30.470.20:FF:000002">
    <property type="entry name" value="Succinate--CoA ligase [ADP-forming] subunit beta"/>
    <property type="match status" value="1"/>
</dbReference>
<dbReference type="Pfam" id="PF00549">
    <property type="entry name" value="Ligase_CoA"/>
    <property type="match status" value="1"/>
</dbReference>
<feature type="binding site" evidence="7">
    <location>
        <position position="270"/>
    </location>
    <ligand>
        <name>substrate</name>
        <note>ligand shared with subunit alpha</note>
    </ligand>
</feature>
<feature type="binding site" evidence="7">
    <location>
        <position position="219"/>
    </location>
    <ligand>
        <name>Mg(2+)</name>
        <dbReference type="ChEBI" id="CHEBI:18420"/>
    </ligand>
</feature>
<name>C6HX45_9BACT</name>
<accession>C6HX45</accession>
<reference evidence="10 11" key="1">
    <citation type="journal article" date="2009" name="Appl. Environ. Microbiol.">
        <title>Community genomic and proteomic analyses of chemoautotrophic iron-oxidizing "Leptospirillum rubarum" (Group II) and "Leptospirillum ferrodiazotrophum" (Group III) bacteria in acid mine drainage biofilms.</title>
        <authorList>
            <person name="Goltsman D.S."/>
            <person name="Denef V.J."/>
            <person name="Singer S.W."/>
            <person name="VerBerkmoes N.C."/>
            <person name="Lefsrud M."/>
            <person name="Mueller R.S."/>
            <person name="Dick G.J."/>
            <person name="Sun C.L."/>
            <person name="Wheeler K.E."/>
            <person name="Zemla A."/>
            <person name="Baker B.J."/>
            <person name="Hauser L."/>
            <person name="Land M."/>
            <person name="Shah M.B."/>
            <person name="Thelen M.P."/>
            <person name="Hettich R.L."/>
            <person name="Banfield J.F."/>
        </authorList>
    </citation>
    <scope>NUCLEOTIDE SEQUENCE [LARGE SCALE GENOMIC DNA]</scope>
</reference>
<feature type="binding site" evidence="7">
    <location>
        <position position="105"/>
    </location>
    <ligand>
        <name>ATP</name>
        <dbReference type="ChEBI" id="CHEBI:30616"/>
    </ligand>
</feature>
<evidence type="ECO:0000256" key="8">
    <source>
        <dbReference type="PROSITE-ProRule" id="PRU00409"/>
    </source>
</evidence>
<keyword evidence="4 7" id="KW-0479">Metal-binding</keyword>
<comment type="pathway">
    <text evidence="7">Carbohydrate metabolism; tricarboxylic acid cycle; succinate from succinyl-CoA (ligase route): step 1/1.</text>
</comment>
<gene>
    <name evidence="7" type="primary">sucC</name>
    <name evidence="10" type="ORF">UBAL3_92050127</name>
</gene>
<dbReference type="EMBL" id="GG693873">
    <property type="protein sequence ID" value="EES52755.1"/>
    <property type="molecule type" value="Genomic_DNA"/>
</dbReference>
<dbReference type="InterPro" id="IPR013650">
    <property type="entry name" value="ATP-grasp_succ-CoA_synth-type"/>
</dbReference>
<dbReference type="SUPFAM" id="SSF56059">
    <property type="entry name" value="Glutathione synthetase ATP-binding domain-like"/>
    <property type="match status" value="1"/>
</dbReference>
<comment type="catalytic activity">
    <reaction evidence="7">
        <text>succinate + ATP + CoA = succinyl-CoA + ADP + phosphate</text>
        <dbReference type="Rhea" id="RHEA:17661"/>
        <dbReference type="ChEBI" id="CHEBI:30031"/>
        <dbReference type="ChEBI" id="CHEBI:30616"/>
        <dbReference type="ChEBI" id="CHEBI:43474"/>
        <dbReference type="ChEBI" id="CHEBI:57287"/>
        <dbReference type="ChEBI" id="CHEBI:57292"/>
        <dbReference type="ChEBI" id="CHEBI:456216"/>
        <dbReference type="EC" id="6.2.1.5"/>
    </reaction>
</comment>
<dbReference type="Gene3D" id="3.40.50.261">
    <property type="entry name" value="Succinyl-CoA synthetase domains"/>
    <property type="match status" value="1"/>
</dbReference>
<dbReference type="GO" id="GO:0004775">
    <property type="term" value="F:succinate-CoA ligase (ADP-forming) activity"/>
    <property type="evidence" value="ECO:0007669"/>
    <property type="project" value="UniProtKB-UniRule"/>
</dbReference>
<dbReference type="Gene3D" id="3.30.1490.20">
    <property type="entry name" value="ATP-grasp fold, A domain"/>
    <property type="match status" value="1"/>
</dbReference>
<evidence type="ECO:0000256" key="6">
    <source>
        <dbReference type="ARBA" id="ARBA00022842"/>
    </source>
</evidence>
<dbReference type="PANTHER" id="PTHR11815:SF10">
    <property type="entry name" value="SUCCINATE--COA LIGASE [GDP-FORMING] SUBUNIT BETA, MITOCHONDRIAL"/>
    <property type="match status" value="1"/>
</dbReference>
<keyword evidence="6 7" id="KW-0460">Magnesium</keyword>
<keyword evidence="11" id="KW-1185">Reference proteome</keyword>
<dbReference type="InterPro" id="IPR016102">
    <property type="entry name" value="Succinyl-CoA_synth-like"/>
</dbReference>
<keyword evidence="7 8" id="KW-0067">ATP-binding</keyword>
<dbReference type="GO" id="GO:0005829">
    <property type="term" value="C:cytosol"/>
    <property type="evidence" value="ECO:0007669"/>
    <property type="project" value="TreeGrafter"/>
</dbReference>
<dbReference type="GO" id="GO:0006099">
    <property type="term" value="P:tricarboxylic acid cycle"/>
    <property type="evidence" value="ECO:0007669"/>
    <property type="project" value="UniProtKB-UniRule"/>
</dbReference>
<comment type="similarity">
    <text evidence="1 7">Belongs to the succinate/malate CoA ligase beta subunit family.</text>
</comment>
<dbReference type="InterPro" id="IPR005809">
    <property type="entry name" value="Succ_CoA_ligase-like_bsu"/>
</dbReference>
<keyword evidence="2 7" id="KW-0816">Tricarboxylic acid cycle</keyword>
<dbReference type="HAMAP" id="MF_00558">
    <property type="entry name" value="Succ_CoA_beta"/>
    <property type="match status" value="1"/>
</dbReference>
<dbReference type="InterPro" id="IPR017866">
    <property type="entry name" value="Succ-CoA_synthase_bsu_CS"/>
</dbReference>
<dbReference type="InterPro" id="IPR005811">
    <property type="entry name" value="SUCC_ACL_C"/>
</dbReference>
<dbReference type="PROSITE" id="PS01217">
    <property type="entry name" value="SUCCINYL_COA_LIG_3"/>
    <property type="match status" value="1"/>
</dbReference>
<keyword evidence="3 7" id="KW-0436">Ligase</keyword>
<dbReference type="PIRSF" id="PIRSF001554">
    <property type="entry name" value="SucCS_beta"/>
    <property type="match status" value="1"/>
</dbReference>
<evidence type="ECO:0000313" key="10">
    <source>
        <dbReference type="EMBL" id="EES52755.1"/>
    </source>
</evidence>
<comment type="catalytic activity">
    <reaction evidence="7">
        <text>GTP + succinate + CoA = succinyl-CoA + GDP + phosphate</text>
        <dbReference type="Rhea" id="RHEA:22120"/>
        <dbReference type="ChEBI" id="CHEBI:30031"/>
        <dbReference type="ChEBI" id="CHEBI:37565"/>
        <dbReference type="ChEBI" id="CHEBI:43474"/>
        <dbReference type="ChEBI" id="CHEBI:57287"/>
        <dbReference type="ChEBI" id="CHEBI:57292"/>
        <dbReference type="ChEBI" id="CHEBI:58189"/>
    </reaction>
</comment>
<evidence type="ECO:0000259" key="9">
    <source>
        <dbReference type="PROSITE" id="PS50975"/>
    </source>
</evidence>
<feature type="binding site" evidence="7">
    <location>
        <begin position="59"/>
        <end position="61"/>
    </location>
    <ligand>
        <name>ATP</name>
        <dbReference type="ChEBI" id="CHEBI:30616"/>
    </ligand>
</feature>
<evidence type="ECO:0000256" key="5">
    <source>
        <dbReference type="ARBA" id="ARBA00022741"/>
    </source>
</evidence>
<evidence type="ECO:0000256" key="2">
    <source>
        <dbReference type="ARBA" id="ARBA00022532"/>
    </source>
</evidence>
<dbReference type="PANTHER" id="PTHR11815">
    <property type="entry name" value="SUCCINYL-COA SYNTHETASE BETA CHAIN"/>
    <property type="match status" value="1"/>
</dbReference>
<dbReference type="GO" id="GO:0006104">
    <property type="term" value="P:succinyl-CoA metabolic process"/>
    <property type="evidence" value="ECO:0007669"/>
    <property type="project" value="TreeGrafter"/>
</dbReference>
<dbReference type="AlphaFoldDB" id="C6HX45"/>
<feature type="domain" description="ATP-grasp" evidence="9">
    <location>
        <begin position="9"/>
        <end position="233"/>
    </location>
</feature>
<dbReference type="GO" id="GO:0042709">
    <property type="term" value="C:succinate-CoA ligase complex"/>
    <property type="evidence" value="ECO:0007669"/>
    <property type="project" value="TreeGrafter"/>
</dbReference>
<dbReference type="InterPro" id="IPR011761">
    <property type="entry name" value="ATP-grasp"/>
</dbReference>
<sequence>MNIHEYQAKELFRSYGVAVPSGVVVDSPEEARRLISEKSGIFSGSSAVYAVKAQIHAGGRGKAGGVKIAKSVSEIPGYVEALLGKTLVTHQTGPEGRLVRKVWIEEGAQIAREFYLSLVLDRSSRRISILASTEGGMEIEEVSAAHPEKILTLSVDPEMGCKSFVGRRVASFLGLPITLYGSFSTLLANLYRFFLDTDCMMVEINPLIQTGDGRLLALDAKVSFDDNALYRQEKILALRDLFEENELEIEASKHRLNYVKLDGSIACMVNGAGLAMATMDVIALAGGTPANFLDVGGGASKETVEQAFRILLGDPEVKGIFVNIFGGIVRCERIAGGIIAAAKDVKLHVPLVVRLQGTNAKEGREMLRESGLDLQVAEELFEGAQKIVQAVKGAK</sequence>
<feature type="binding site" evidence="7">
    <location>
        <begin position="327"/>
        <end position="329"/>
    </location>
    <ligand>
        <name>substrate</name>
        <note>ligand shared with subunit alpha</note>
    </ligand>
</feature>
<dbReference type="GO" id="GO:0000287">
    <property type="term" value="F:magnesium ion binding"/>
    <property type="evidence" value="ECO:0007669"/>
    <property type="project" value="UniProtKB-UniRule"/>
</dbReference>
<evidence type="ECO:0000256" key="1">
    <source>
        <dbReference type="ARBA" id="ARBA00009182"/>
    </source>
</evidence>
<dbReference type="FunFam" id="3.30.1490.20:FF:000002">
    <property type="entry name" value="Succinate--CoA ligase [ADP-forming] subunit beta"/>
    <property type="match status" value="1"/>
</dbReference>
<dbReference type="UniPathway" id="UPA00223">
    <property type="reaction ID" value="UER00999"/>
</dbReference>
<evidence type="ECO:0000256" key="3">
    <source>
        <dbReference type="ARBA" id="ARBA00022598"/>
    </source>
</evidence>
<feature type="binding site" evidence="7">
    <location>
        <position position="108"/>
    </location>
    <ligand>
        <name>ATP</name>
        <dbReference type="ChEBI" id="CHEBI:30616"/>
    </ligand>
</feature>
<evidence type="ECO:0000256" key="4">
    <source>
        <dbReference type="ARBA" id="ARBA00022723"/>
    </source>
</evidence>
<keyword evidence="5 7" id="KW-0547">Nucleotide-binding</keyword>
<dbReference type="FunFam" id="3.40.50.261:FF:000001">
    <property type="entry name" value="Succinate--CoA ligase [ADP-forming] subunit beta"/>
    <property type="match status" value="1"/>
</dbReference>
<evidence type="ECO:0000313" key="11">
    <source>
        <dbReference type="Proteomes" id="UP000009374"/>
    </source>
</evidence>
<proteinExistence type="inferred from homology"/>
<comment type="cofactor">
    <cofactor evidence="7">
        <name>Mg(2+)</name>
        <dbReference type="ChEBI" id="CHEBI:18420"/>
    </cofactor>
    <text evidence="7">Binds 1 Mg(2+) ion per subunit.</text>
</comment>
<dbReference type="NCBIfam" id="TIGR01016">
    <property type="entry name" value="sucCoAbeta"/>
    <property type="match status" value="1"/>
</dbReference>
<dbReference type="GO" id="GO:0004776">
    <property type="term" value="F:succinate-CoA ligase (GDP-forming) activity"/>
    <property type="evidence" value="ECO:0007669"/>
    <property type="project" value="RHEA"/>
</dbReference>
<comment type="function">
    <text evidence="7">Succinyl-CoA synthetase functions in the citric acid cycle (TCA), coupling the hydrolysis of succinyl-CoA to the synthesis of either ATP or GTP and thus represents the only step of substrate-level phosphorylation in the TCA. The beta subunit provides nucleotide specificity of the enzyme and binds the substrate succinate, while the binding sites for coenzyme A and phosphate are found in the alpha subunit.</text>
</comment>
<comment type="subunit">
    <text evidence="7">Heterotetramer of two alpha and two beta subunits.</text>
</comment>
<dbReference type="GO" id="GO:0005524">
    <property type="term" value="F:ATP binding"/>
    <property type="evidence" value="ECO:0007669"/>
    <property type="project" value="UniProtKB-UniRule"/>
</dbReference>
<dbReference type="SUPFAM" id="SSF52210">
    <property type="entry name" value="Succinyl-CoA synthetase domains"/>
    <property type="match status" value="1"/>
</dbReference>
<dbReference type="PROSITE" id="PS50975">
    <property type="entry name" value="ATP_GRASP"/>
    <property type="match status" value="1"/>
</dbReference>
<protein>
    <recommendedName>
        <fullName evidence="7">Succinate--CoA ligase [ADP-forming] subunit beta</fullName>
        <ecNumber evidence="7">6.2.1.5</ecNumber>
    </recommendedName>
    <alternativeName>
        <fullName evidence="7">Succinyl-CoA synthetase subunit beta</fullName>
        <shortName evidence="7">SCS-beta</shortName>
    </alternativeName>
</protein>
<feature type="binding site" evidence="7">
    <location>
        <position position="113"/>
    </location>
    <ligand>
        <name>ATP</name>
        <dbReference type="ChEBI" id="CHEBI:30616"/>
    </ligand>
</feature>
<feature type="binding site" evidence="7">
    <location>
        <position position="52"/>
    </location>
    <ligand>
        <name>ATP</name>
        <dbReference type="ChEBI" id="CHEBI:30616"/>
    </ligand>
</feature>
<evidence type="ECO:0000256" key="7">
    <source>
        <dbReference type="HAMAP-Rule" id="MF_00558"/>
    </source>
</evidence>
<dbReference type="EC" id="6.2.1.5" evidence="7"/>
<dbReference type="Proteomes" id="UP000009374">
    <property type="component" value="Unassembled WGS sequence"/>
</dbReference>
<dbReference type="InterPro" id="IPR013815">
    <property type="entry name" value="ATP_grasp_subdomain_1"/>
</dbReference>
<organism evidence="10 11">
    <name type="scientific">Leptospirillum ferrodiazotrophum</name>
    <dbReference type="NCBI Taxonomy" id="412449"/>
    <lineage>
        <taxon>Bacteria</taxon>
        <taxon>Pseudomonadati</taxon>
        <taxon>Nitrospirota</taxon>
        <taxon>Nitrospiria</taxon>
        <taxon>Nitrospirales</taxon>
        <taxon>Nitrospiraceae</taxon>
        <taxon>Leptospirillum</taxon>
    </lineage>
</organism>
<dbReference type="Gene3D" id="3.30.470.20">
    <property type="entry name" value="ATP-grasp fold, B domain"/>
    <property type="match status" value="1"/>
</dbReference>